<evidence type="ECO:0000256" key="2">
    <source>
        <dbReference type="PROSITE-ProRule" id="PRU00335"/>
    </source>
</evidence>
<dbReference type="SUPFAM" id="SSF46689">
    <property type="entry name" value="Homeodomain-like"/>
    <property type="match status" value="1"/>
</dbReference>
<dbReference type="KEGG" id="kbs:EPA93_27025"/>
<proteinExistence type="predicted"/>
<sequence>MDQESQQVKLPRGARRRARTRASLLVAARKVFATRGYHDATITEITDTAAVGVGTFYLHFRDKETIFNIVLTEGREAIRQQVREEIEHEDHPSLSVVVRAIFHQVYAQRDILRIERTGEGVAARSGGPGMLLEMFMRFLEQVPDLSPFSEEEIPLLASLLEGLMDRAFHCWWDEQDEPGPDLMADRVLHVMKHGFPASLFEEPQKPFFNHSSLPQLFE</sequence>
<gene>
    <name evidence="4" type="ORF">EPA93_27025</name>
</gene>
<dbReference type="Gene3D" id="1.10.357.10">
    <property type="entry name" value="Tetracycline Repressor, domain 2"/>
    <property type="match status" value="1"/>
</dbReference>
<feature type="domain" description="HTH tetR-type" evidence="3">
    <location>
        <begin position="18"/>
        <end position="78"/>
    </location>
</feature>
<dbReference type="PANTHER" id="PTHR43479:SF11">
    <property type="entry name" value="ACREF_ENVCD OPERON REPRESSOR-RELATED"/>
    <property type="match status" value="1"/>
</dbReference>
<dbReference type="EMBL" id="CP035758">
    <property type="protein sequence ID" value="QBD79440.1"/>
    <property type="molecule type" value="Genomic_DNA"/>
</dbReference>
<evidence type="ECO:0000256" key="1">
    <source>
        <dbReference type="ARBA" id="ARBA00023125"/>
    </source>
</evidence>
<keyword evidence="1 2" id="KW-0238">DNA-binding</keyword>
<dbReference type="AlphaFoldDB" id="A0A4P6JVR7"/>
<feature type="DNA-binding region" description="H-T-H motif" evidence="2">
    <location>
        <begin position="41"/>
        <end position="60"/>
    </location>
</feature>
<evidence type="ECO:0000259" key="3">
    <source>
        <dbReference type="PROSITE" id="PS50977"/>
    </source>
</evidence>
<dbReference type="InterPro" id="IPR001647">
    <property type="entry name" value="HTH_TetR"/>
</dbReference>
<dbReference type="RefSeq" id="WP_129890492.1">
    <property type="nucleotide sequence ID" value="NZ_CP035758.1"/>
</dbReference>
<dbReference type="PRINTS" id="PR00455">
    <property type="entry name" value="HTHTETR"/>
</dbReference>
<evidence type="ECO:0000313" key="5">
    <source>
        <dbReference type="Proteomes" id="UP000290365"/>
    </source>
</evidence>
<reference evidence="4 5" key="1">
    <citation type="submission" date="2019-01" db="EMBL/GenBank/DDBJ databases">
        <title>Ktedonosporobacter rubrisoli SCAWS-G2.</title>
        <authorList>
            <person name="Huang Y."/>
            <person name="Yan B."/>
        </authorList>
    </citation>
    <scope>NUCLEOTIDE SEQUENCE [LARGE SCALE GENOMIC DNA]</scope>
    <source>
        <strain evidence="4 5">SCAWS-G2</strain>
    </source>
</reference>
<dbReference type="InterPro" id="IPR050624">
    <property type="entry name" value="HTH-type_Tx_Regulator"/>
</dbReference>
<dbReference type="PROSITE" id="PS50977">
    <property type="entry name" value="HTH_TETR_2"/>
    <property type="match status" value="1"/>
</dbReference>
<name>A0A4P6JVR7_KTERU</name>
<accession>A0A4P6JVR7</accession>
<organism evidence="4 5">
    <name type="scientific">Ktedonosporobacter rubrisoli</name>
    <dbReference type="NCBI Taxonomy" id="2509675"/>
    <lineage>
        <taxon>Bacteria</taxon>
        <taxon>Bacillati</taxon>
        <taxon>Chloroflexota</taxon>
        <taxon>Ktedonobacteria</taxon>
        <taxon>Ktedonobacterales</taxon>
        <taxon>Ktedonosporobacteraceae</taxon>
        <taxon>Ktedonosporobacter</taxon>
    </lineage>
</organism>
<dbReference type="PANTHER" id="PTHR43479">
    <property type="entry name" value="ACREF/ENVCD OPERON REPRESSOR-RELATED"/>
    <property type="match status" value="1"/>
</dbReference>
<protein>
    <submittedName>
        <fullName evidence="4">TetR/AcrR family transcriptional regulator</fullName>
    </submittedName>
</protein>
<dbReference type="Proteomes" id="UP000290365">
    <property type="component" value="Chromosome"/>
</dbReference>
<dbReference type="Pfam" id="PF00440">
    <property type="entry name" value="TetR_N"/>
    <property type="match status" value="1"/>
</dbReference>
<keyword evidence="5" id="KW-1185">Reference proteome</keyword>
<dbReference type="OrthoDB" id="9812484at2"/>
<dbReference type="InterPro" id="IPR009057">
    <property type="entry name" value="Homeodomain-like_sf"/>
</dbReference>
<dbReference type="InterPro" id="IPR023772">
    <property type="entry name" value="DNA-bd_HTH_TetR-type_CS"/>
</dbReference>
<evidence type="ECO:0000313" key="4">
    <source>
        <dbReference type="EMBL" id="QBD79440.1"/>
    </source>
</evidence>
<dbReference type="GO" id="GO:0003677">
    <property type="term" value="F:DNA binding"/>
    <property type="evidence" value="ECO:0007669"/>
    <property type="project" value="UniProtKB-UniRule"/>
</dbReference>
<dbReference type="PROSITE" id="PS01081">
    <property type="entry name" value="HTH_TETR_1"/>
    <property type="match status" value="1"/>
</dbReference>